<evidence type="ECO:0000313" key="3">
    <source>
        <dbReference type="Proteomes" id="UP000299102"/>
    </source>
</evidence>
<proteinExistence type="predicted"/>
<organism evidence="2 3">
    <name type="scientific">Eumeta variegata</name>
    <name type="common">Bagworm moth</name>
    <name type="synonym">Eumeta japonica</name>
    <dbReference type="NCBI Taxonomy" id="151549"/>
    <lineage>
        <taxon>Eukaryota</taxon>
        <taxon>Metazoa</taxon>
        <taxon>Ecdysozoa</taxon>
        <taxon>Arthropoda</taxon>
        <taxon>Hexapoda</taxon>
        <taxon>Insecta</taxon>
        <taxon>Pterygota</taxon>
        <taxon>Neoptera</taxon>
        <taxon>Endopterygota</taxon>
        <taxon>Lepidoptera</taxon>
        <taxon>Glossata</taxon>
        <taxon>Ditrysia</taxon>
        <taxon>Tineoidea</taxon>
        <taxon>Psychidae</taxon>
        <taxon>Oiketicinae</taxon>
        <taxon>Eumeta</taxon>
    </lineage>
</organism>
<dbReference type="Proteomes" id="UP000299102">
    <property type="component" value="Unassembled WGS sequence"/>
</dbReference>
<feature type="compositionally biased region" description="Acidic residues" evidence="1">
    <location>
        <begin position="90"/>
        <end position="101"/>
    </location>
</feature>
<accession>A0A4C1Y3C4</accession>
<comment type="caution">
    <text evidence="2">The sequence shown here is derived from an EMBL/GenBank/DDBJ whole genome shotgun (WGS) entry which is preliminary data.</text>
</comment>
<protein>
    <submittedName>
        <fullName evidence="2">Uncharacterized protein</fullName>
    </submittedName>
</protein>
<name>A0A4C1Y3C4_EUMVA</name>
<keyword evidence="3" id="KW-1185">Reference proteome</keyword>
<sequence length="151" mass="16767">MDTEIAQQRLSAIGSEATALKMRGRSEKSRDQSARSHFNATSIGVEFPIRYSRLRTGRTHYVSYKVELRRNALKESNDTSTSHVNTDELCQYDEDDDAEDAEDRRGATGAAAAQRRAALCITRLLRGYVRARAGTGGAWGRDSESDLGRPQ</sequence>
<evidence type="ECO:0000313" key="2">
    <source>
        <dbReference type="EMBL" id="GBP69474.1"/>
    </source>
</evidence>
<feature type="region of interest" description="Disordered" evidence="1">
    <location>
        <begin position="72"/>
        <end position="109"/>
    </location>
</feature>
<reference evidence="2 3" key="1">
    <citation type="journal article" date="2019" name="Commun. Biol.">
        <title>The bagworm genome reveals a unique fibroin gene that provides high tensile strength.</title>
        <authorList>
            <person name="Kono N."/>
            <person name="Nakamura H."/>
            <person name="Ohtoshi R."/>
            <person name="Tomita M."/>
            <person name="Numata K."/>
            <person name="Arakawa K."/>
        </authorList>
    </citation>
    <scope>NUCLEOTIDE SEQUENCE [LARGE SCALE GENOMIC DNA]</scope>
</reference>
<gene>
    <name evidence="2" type="ORF">EVAR_43721_1</name>
</gene>
<dbReference type="AlphaFoldDB" id="A0A4C1Y3C4"/>
<dbReference type="EMBL" id="BGZK01001042">
    <property type="protein sequence ID" value="GBP69474.1"/>
    <property type="molecule type" value="Genomic_DNA"/>
</dbReference>
<evidence type="ECO:0000256" key="1">
    <source>
        <dbReference type="SAM" id="MobiDB-lite"/>
    </source>
</evidence>